<dbReference type="Gene3D" id="3.40.50.150">
    <property type="entry name" value="Vaccinia Virus protein VP39"/>
    <property type="match status" value="1"/>
</dbReference>
<dbReference type="GO" id="GO:0009007">
    <property type="term" value="F:site-specific DNA-methyltransferase (adenine-specific) activity"/>
    <property type="evidence" value="ECO:0007669"/>
    <property type="project" value="UniProtKB-EC"/>
</dbReference>
<evidence type="ECO:0000313" key="7">
    <source>
        <dbReference type="Proteomes" id="UP000199501"/>
    </source>
</evidence>
<reference evidence="7" key="1">
    <citation type="submission" date="2016-10" db="EMBL/GenBank/DDBJ databases">
        <authorList>
            <person name="Varghese N."/>
            <person name="Submissions S."/>
        </authorList>
    </citation>
    <scope>NUCLEOTIDE SEQUENCE [LARGE SCALE GENOMIC DNA]</scope>
    <source>
        <strain evidence="7">IBRC-M 10403</strain>
    </source>
</reference>
<dbReference type="InterPro" id="IPR029063">
    <property type="entry name" value="SAM-dependent_MTases_sf"/>
</dbReference>
<dbReference type="STRING" id="1271860.SAMN05216174_10562"/>
<protein>
    <recommendedName>
        <fullName evidence="1">site-specific DNA-methyltransferase (adenine-specific)</fullName>
        <ecNumber evidence="1">2.1.1.72</ecNumber>
    </recommendedName>
</protein>
<dbReference type="GO" id="GO:0032259">
    <property type="term" value="P:methylation"/>
    <property type="evidence" value="ECO:0007669"/>
    <property type="project" value="UniProtKB-KW"/>
</dbReference>
<dbReference type="GO" id="GO:0003676">
    <property type="term" value="F:nucleic acid binding"/>
    <property type="evidence" value="ECO:0007669"/>
    <property type="project" value="InterPro"/>
</dbReference>
<dbReference type="InterPro" id="IPR002052">
    <property type="entry name" value="DNA_methylase_N6_adenine_CS"/>
</dbReference>
<keyword evidence="3 6" id="KW-0808">Transferase</keyword>
<comment type="catalytic activity">
    <reaction evidence="5">
        <text>a 2'-deoxyadenosine in DNA + S-adenosyl-L-methionine = an N(6)-methyl-2'-deoxyadenosine in DNA + S-adenosyl-L-homocysteine + H(+)</text>
        <dbReference type="Rhea" id="RHEA:15197"/>
        <dbReference type="Rhea" id="RHEA-COMP:12418"/>
        <dbReference type="Rhea" id="RHEA-COMP:12419"/>
        <dbReference type="ChEBI" id="CHEBI:15378"/>
        <dbReference type="ChEBI" id="CHEBI:57856"/>
        <dbReference type="ChEBI" id="CHEBI:59789"/>
        <dbReference type="ChEBI" id="CHEBI:90615"/>
        <dbReference type="ChEBI" id="CHEBI:90616"/>
        <dbReference type="EC" id="2.1.1.72"/>
    </reaction>
</comment>
<evidence type="ECO:0000256" key="5">
    <source>
        <dbReference type="ARBA" id="ARBA00047942"/>
    </source>
</evidence>
<dbReference type="EMBL" id="FMZZ01000005">
    <property type="protein sequence ID" value="SDC86701.1"/>
    <property type="molecule type" value="Genomic_DNA"/>
</dbReference>
<dbReference type="RefSeq" id="WP_091450133.1">
    <property type="nucleotide sequence ID" value="NZ_FMZZ01000005.1"/>
</dbReference>
<sequence>MQVAEENPDYLRSQLVTYLGNKRNLLGPIDAVVRGIRDRMGRGLRVLDAFSGTGVVSRVLKQHASEVIANDIEDYARAVSECYLTNASEVNHVELAALVDDLNRKVDQSPVEGFIRRLYSPRDDDDIQPGERVFYTAANAARLDGYASLIQQVDPAIRPLLLGPLLSAASIHANTAGVFKGFYKNRETGVGHFGGRTNEALSRIKGEIRLRPPVLSNFDCARQVRQQHANTLPESVGEIDLAYIDPPYNQHPYGSNYFMLNLLTTYREPERISPVSGIPADWRRSPYNIRRAAPALLADLITRLPARHLLLSFNDEGFIAPAEIHEILRPVGAVTEFTTQYNAYRGSRNLRTRNIHVTEHLYLVDKDVY</sequence>
<dbReference type="OrthoDB" id="9773060at2"/>
<dbReference type="EC" id="2.1.1.72" evidence="1"/>
<dbReference type="PRINTS" id="PR00505">
    <property type="entry name" value="D12N6MTFRASE"/>
</dbReference>
<evidence type="ECO:0000256" key="4">
    <source>
        <dbReference type="ARBA" id="ARBA00022691"/>
    </source>
</evidence>
<keyword evidence="2 6" id="KW-0489">Methyltransferase</keyword>
<dbReference type="Proteomes" id="UP000199501">
    <property type="component" value="Unassembled WGS sequence"/>
</dbReference>
<evidence type="ECO:0000256" key="2">
    <source>
        <dbReference type="ARBA" id="ARBA00022603"/>
    </source>
</evidence>
<dbReference type="AlphaFoldDB" id="A0A1G6Q377"/>
<evidence type="ECO:0000313" key="6">
    <source>
        <dbReference type="EMBL" id="SDC86701.1"/>
    </source>
</evidence>
<dbReference type="GO" id="GO:0009307">
    <property type="term" value="P:DNA restriction-modification system"/>
    <property type="evidence" value="ECO:0007669"/>
    <property type="project" value="InterPro"/>
</dbReference>
<dbReference type="PROSITE" id="PS00092">
    <property type="entry name" value="N6_MTASE"/>
    <property type="match status" value="1"/>
</dbReference>
<evidence type="ECO:0000256" key="3">
    <source>
        <dbReference type="ARBA" id="ARBA00022679"/>
    </source>
</evidence>
<dbReference type="Pfam" id="PF02086">
    <property type="entry name" value="MethyltransfD12"/>
    <property type="match status" value="1"/>
</dbReference>
<proteinExistence type="predicted"/>
<accession>A0A1G6Q377</accession>
<name>A0A1G6Q377_9PSEU</name>
<keyword evidence="7" id="KW-1185">Reference proteome</keyword>
<evidence type="ECO:0000256" key="1">
    <source>
        <dbReference type="ARBA" id="ARBA00011900"/>
    </source>
</evidence>
<dbReference type="InterPro" id="IPR012327">
    <property type="entry name" value="MeTrfase_D12"/>
</dbReference>
<gene>
    <name evidence="6" type="ORF">SAMN05216174_10562</name>
</gene>
<keyword evidence="4" id="KW-0949">S-adenosyl-L-methionine</keyword>
<organism evidence="6 7">
    <name type="scientific">Actinokineospora iranica</name>
    <dbReference type="NCBI Taxonomy" id="1271860"/>
    <lineage>
        <taxon>Bacteria</taxon>
        <taxon>Bacillati</taxon>
        <taxon>Actinomycetota</taxon>
        <taxon>Actinomycetes</taxon>
        <taxon>Pseudonocardiales</taxon>
        <taxon>Pseudonocardiaceae</taxon>
        <taxon>Actinokineospora</taxon>
    </lineage>
</organism>
<dbReference type="SUPFAM" id="SSF53335">
    <property type="entry name" value="S-adenosyl-L-methionine-dependent methyltransferases"/>
    <property type="match status" value="1"/>
</dbReference>